<proteinExistence type="predicted"/>
<dbReference type="InterPro" id="IPR036249">
    <property type="entry name" value="Thioredoxin-like_sf"/>
</dbReference>
<dbReference type="EMBL" id="CAXKWB010170369">
    <property type="protein sequence ID" value="CAL4251454.1"/>
    <property type="molecule type" value="Genomic_DNA"/>
</dbReference>
<name>A0AAV2T021_MEGNR</name>
<dbReference type="SUPFAM" id="SSF47933">
    <property type="entry name" value="ERP29 C domain-like"/>
    <property type="match status" value="1"/>
</dbReference>
<evidence type="ECO:0000259" key="3">
    <source>
        <dbReference type="Pfam" id="PF07912"/>
    </source>
</evidence>
<dbReference type="InterPro" id="IPR036356">
    <property type="entry name" value="ERp29_C_sf"/>
</dbReference>
<dbReference type="PANTHER" id="PTHR12211:SF0">
    <property type="entry name" value="ENDOPLASMIC RETICULUM RESIDENT PROTEIN 29"/>
    <property type="match status" value="1"/>
</dbReference>
<organism evidence="4 5">
    <name type="scientific">Meganyctiphanes norvegica</name>
    <name type="common">Northern krill</name>
    <name type="synonym">Thysanopoda norvegica</name>
    <dbReference type="NCBI Taxonomy" id="48144"/>
    <lineage>
        <taxon>Eukaryota</taxon>
        <taxon>Metazoa</taxon>
        <taxon>Ecdysozoa</taxon>
        <taxon>Arthropoda</taxon>
        <taxon>Crustacea</taxon>
        <taxon>Multicrustacea</taxon>
        <taxon>Malacostraca</taxon>
        <taxon>Eumalacostraca</taxon>
        <taxon>Eucarida</taxon>
        <taxon>Euphausiacea</taxon>
        <taxon>Euphausiidae</taxon>
        <taxon>Meganyctiphanes</taxon>
    </lineage>
</organism>
<evidence type="ECO:0000259" key="2">
    <source>
        <dbReference type="Pfam" id="PF07749"/>
    </source>
</evidence>
<dbReference type="InterPro" id="IPR016855">
    <property type="entry name" value="ERp29"/>
</dbReference>
<gene>
    <name evidence="4" type="ORF">MNOR_LOCUS41785</name>
</gene>
<keyword evidence="1" id="KW-0256">Endoplasmic reticulum</keyword>
<accession>A0AAV2T021</accession>
<evidence type="ECO:0000256" key="1">
    <source>
        <dbReference type="ARBA" id="ARBA00022824"/>
    </source>
</evidence>
<dbReference type="Proteomes" id="UP001497623">
    <property type="component" value="Unassembled WGS sequence"/>
</dbReference>
<dbReference type="GO" id="GO:0005788">
    <property type="term" value="C:endoplasmic reticulum lumen"/>
    <property type="evidence" value="ECO:0007669"/>
    <property type="project" value="InterPro"/>
</dbReference>
<feature type="non-terminal residue" evidence="4">
    <location>
        <position position="237"/>
    </location>
</feature>
<reference evidence="4 5" key="1">
    <citation type="submission" date="2024-05" db="EMBL/GenBank/DDBJ databases">
        <authorList>
            <person name="Wallberg A."/>
        </authorList>
    </citation>
    <scope>NUCLEOTIDE SEQUENCE [LARGE SCALE GENOMIC DNA]</scope>
</reference>
<dbReference type="AlphaFoldDB" id="A0AAV2T021"/>
<dbReference type="Pfam" id="PF07912">
    <property type="entry name" value="ERp29_N"/>
    <property type="match status" value="1"/>
</dbReference>
<dbReference type="InterPro" id="IPR012883">
    <property type="entry name" value="ERp29_N"/>
</dbReference>
<dbReference type="GO" id="GO:0009306">
    <property type="term" value="P:protein secretion"/>
    <property type="evidence" value="ECO:0007669"/>
    <property type="project" value="InterPro"/>
</dbReference>
<dbReference type="InterPro" id="IPR011679">
    <property type="entry name" value="ERp29_C"/>
</dbReference>
<evidence type="ECO:0000313" key="5">
    <source>
        <dbReference type="Proteomes" id="UP001497623"/>
    </source>
</evidence>
<feature type="domain" description="Endoplasmic reticulum resident protein 29 C-terminal" evidence="2">
    <location>
        <begin position="138"/>
        <end position="232"/>
    </location>
</feature>
<dbReference type="Pfam" id="PF07749">
    <property type="entry name" value="ERp29"/>
    <property type="match status" value="1"/>
</dbReference>
<comment type="caution">
    <text evidence="4">The sequence shown here is derived from an EMBL/GenBank/DDBJ whole genome shotgun (WGS) entry which is preliminary data.</text>
</comment>
<dbReference type="PANTHER" id="PTHR12211">
    <property type="entry name" value="ENDOPLASMIC RETICULUM PROTEIN ERP29"/>
    <property type="match status" value="1"/>
</dbReference>
<keyword evidence="5" id="KW-1185">Reference proteome</keyword>
<dbReference type="FunFam" id="1.20.1150.12:FF:000001">
    <property type="entry name" value="Endoplasmic reticulum resident protein 29"/>
    <property type="match status" value="1"/>
</dbReference>
<feature type="domain" description="ERp29 N-terminal" evidence="3">
    <location>
        <begin position="70"/>
        <end position="135"/>
    </location>
</feature>
<evidence type="ECO:0000313" key="4">
    <source>
        <dbReference type="EMBL" id="CAL4251454.1"/>
    </source>
</evidence>
<dbReference type="SUPFAM" id="SSF52833">
    <property type="entry name" value="Thioredoxin-like"/>
    <property type="match status" value="1"/>
</dbReference>
<evidence type="ECO:0008006" key="6">
    <source>
        <dbReference type="Google" id="ProtNLM"/>
    </source>
</evidence>
<dbReference type="Gene3D" id="3.40.30.10">
    <property type="entry name" value="Glutaredoxin"/>
    <property type="match status" value="1"/>
</dbReference>
<dbReference type="Gene3D" id="1.20.1150.12">
    <property type="entry name" value="Endoplasmic reticulum resident protein 29, C-terminal domain"/>
    <property type="match status" value="1"/>
</dbReference>
<protein>
    <recommendedName>
        <fullName evidence="6">Endoplasmic reticulum resident protein 29</fullName>
    </recommendedName>
</protein>
<sequence>MALLIKIHAFGFFMKNILKIRIGFLADFYVHDTSSSKILEQEHPYIIRYAYKKSVLFIVLIKQFEFIISLKVGVKDYGDMENMDLQERFGVKKDDFPVVKLFVQGQSEPIDFEGEFNEDNLKKFIRMHSEVYIGLENCLEKYDRIADKFISTKDEVERKKLLRDAEDEWDILKNPSDRKSAETYVKLMRRMREKGDEYVREEKARIDKLLKEKVSKEKKSELEGKINILRSFVKDEL</sequence>